<reference evidence="2 3" key="1">
    <citation type="journal article" date="2019" name="Sci. Rep.">
        <title>Orb-weaving spider Araneus ventricosus genome elucidates the spidroin gene catalogue.</title>
        <authorList>
            <person name="Kono N."/>
            <person name="Nakamura H."/>
            <person name="Ohtoshi R."/>
            <person name="Moran D.A.P."/>
            <person name="Shinohara A."/>
            <person name="Yoshida Y."/>
            <person name="Fujiwara M."/>
            <person name="Mori M."/>
            <person name="Tomita M."/>
            <person name="Arakawa K."/>
        </authorList>
    </citation>
    <scope>NUCLEOTIDE SEQUENCE [LARGE SCALE GENOMIC DNA]</scope>
</reference>
<name>A0A4Y2EBJ3_ARAVE</name>
<organism evidence="2 3">
    <name type="scientific">Araneus ventricosus</name>
    <name type="common">Orbweaver spider</name>
    <name type="synonym">Epeira ventricosa</name>
    <dbReference type="NCBI Taxonomy" id="182803"/>
    <lineage>
        <taxon>Eukaryota</taxon>
        <taxon>Metazoa</taxon>
        <taxon>Ecdysozoa</taxon>
        <taxon>Arthropoda</taxon>
        <taxon>Chelicerata</taxon>
        <taxon>Arachnida</taxon>
        <taxon>Araneae</taxon>
        <taxon>Araneomorphae</taxon>
        <taxon>Entelegynae</taxon>
        <taxon>Araneoidea</taxon>
        <taxon>Araneidae</taxon>
        <taxon>Araneus</taxon>
    </lineage>
</organism>
<sequence length="97" mass="10538">MVNDISDIGVSASGEAEAVWSAGLWHQSLLQETWVQDPPRPDISLACFISYSCLIFHATKCHGGEDDELDISTSDESGGVARASPKALDLRHQSPRR</sequence>
<evidence type="ECO:0000313" key="3">
    <source>
        <dbReference type="Proteomes" id="UP000499080"/>
    </source>
</evidence>
<feature type="region of interest" description="Disordered" evidence="1">
    <location>
        <begin position="66"/>
        <end position="97"/>
    </location>
</feature>
<dbReference type="Proteomes" id="UP000499080">
    <property type="component" value="Unassembled WGS sequence"/>
</dbReference>
<accession>A0A4Y2EBJ3</accession>
<gene>
    <name evidence="2" type="ORF">AVEN_87288_1</name>
</gene>
<comment type="caution">
    <text evidence="2">The sequence shown here is derived from an EMBL/GenBank/DDBJ whole genome shotgun (WGS) entry which is preliminary data.</text>
</comment>
<evidence type="ECO:0000313" key="2">
    <source>
        <dbReference type="EMBL" id="GBM26137.1"/>
    </source>
</evidence>
<keyword evidence="3" id="KW-1185">Reference proteome</keyword>
<dbReference type="EMBL" id="BGPR01000554">
    <property type="protein sequence ID" value="GBM26137.1"/>
    <property type="molecule type" value="Genomic_DNA"/>
</dbReference>
<proteinExistence type="predicted"/>
<evidence type="ECO:0000256" key="1">
    <source>
        <dbReference type="SAM" id="MobiDB-lite"/>
    </source>
</evidence>
<dbReference type="AlphaFoldDB" id="A0A4Y2EBJ3"/>
<protein>
    <submittedName>
        <fullName evidence="2">Uncharacterized protein</fullName>
    </submittedName>
</protein>
<feature type="compositionally biased region" description="Basic and acidic residues" evidence="1">
    <location>
        <begin position="88"/>
        <end position="97"/>
    </location>
</feature>